<dbReference type="GO" id="GO:0004252">
    <property type="term" value="F:serine-type endopeptidase activity"/>
    <property type="evidence" value="ECO:0007669"/>
    <property type="project" value="InterPro"/>
</dbReference>
<sequence length="861" mass="96204">MNWIHSSLLALVMSIFLIQASDPPYEKPTGGFIKFYPLKTPALIFTPFVTNIKKMEDDTKKISDRQFLSTDLQPPTLDPQELHPPTVDPQSMLPPPVNTFTEISSPPVNTFTETSQSDFLPPVAIYSTLQDFPTTGSQNTNISEATAQNNLDNNLNLPLYPPIHPAPFDNPNEGPPNNYTQEQPYNTNDATQPSFSGHPGTAANANDEGLTRLHNYLRQINNESQSNTNEGFHNKGKSSYEALLEQDFIRPLLKLYEKEIHLDENYAIGNGSRISKEDYLESFKPDKNTEKVVPEDITNNRETAIVQVKEQVQQDLSVQNEVKFEQQEVALPHKEEKMVKMVNDIFTKPIRRDDFNVAENKDKEHIGEILPADFYRKISNNNRIFQNRRLTHIMPFKPNLVTPVERSEILRIPVVFPSGPSSEGIDGIVTDNANRVNEQYYARTPRLSLPLVEHFRVPRRYKGFRDNYSEGQIYFDPSARYQTAWTASSRRPRVIFPTEQVAFRDPVQNQEVEPDWLAGDSNLQDLQEQDIRDRGSEVFCAPGATCEFFLSCWLSGGLLDQPCGGLLKGCCYRGRVAKTGPSGLLAIGTLDAPVETPKVQQFAVVDNDNRCGVSSPQAQRRIVGGEEAGFGTFPWQAYIRIGSSRCGGSLVSRRHVVTAGHCVARATPRQVHVTLGDYVINSAVEPLPAYTFGVSTIQVHPFFKFTPQADRFDVAVLRLDRAAHNLPHITPICLPPRGENFLGEIGVAAGWGALSPGSRLRPQTLQAVQVPVIENKQCERWHRSKGISVTIYEEMMCAGYKNGGRDSCQGDSGGPLMLQRTGRWFLIGIVSAGYSCAQPGQPGIYHRVAHTVDWITRAIGS</sequence>
<evidence type="ECO:0000256" key="4">
    <source>
        <dbReference type="SAM" id="SignalP"/>
    </source>
</evidence>
<dbReference type="InterPro" id="IPR001314">
    <property type="entry name" value="Peptidase_S1A"/>
</dbReference>
<feature type="signal peptide" evidence="4">
    <location>
        <begin position="1"/>
        <end position="20"/>
    </location>
</feature>
<keyword evidence="7" id="KW-1185">Reference proteome</keyword>
<dbReference type="PANTHER" id="PTHR24252:SF28">
    <property type="entry name" value="TRANSMEMBRANE PROTEASE SERINE 11C ISOFORM X1"/>
    <property type="match status" value="1"/>
</dbReference>
<evidence type="ECO:0000256" key="3">
    <source>
        <dbReference type="SAM" id="MobiDB-lite"/>
    </source>
</evidence>
<dbReference type="PANTHER" id="PTHR24252">
    <property type="entry name" value="ACROSIN-RELATED"/>
    <property type="match status" value="1"/>
</dbReference>
<feature type="region of interest" description="Disordered" evidence="3">
    <location>
        <begin position="152"/>
        <end position="206"/>
    </location>
</feature>
<dbReference type="CDD" id="cd00190">
    <property type="entry name" value="Tryp_SPc"/>
    <property type="match status" value="1"/>
</dbReference>
<dbReference type="Pfam" id="PF00089">
    <property type="entry name" value="Trypsin"/>
    <property type="match status" value="1"/>
</dbReference>
<dbReference type="Proteomes" id="UP001652700">
    <property type="component" value="Unplaced"/>
</dbReference>
<dbReference type="RefSeq" id="XP_028141666.1">
    <property type="nucleotide sequence ID" value="XM_028285865.1"/>
</dbReference>
<keyword evidence="2" id="KW-0645">Protease</keyword>
<dbReference type="FunFam" id="2.40.10.10:FF:000072">
    <property type="entry name" value="CLIP-domain serine protease"/>
    <property type="match status" value="1"/>
</dbReference>
<dbReference type="EnsemblMetazoa" id="XM_028285865.2">
    <property type="protein sequence ID" value="XP_028141666.1"/>
    <property type="gene ID" value="LOC114335606"/>
</dbReference>
<dbReference type="GeneID" id="114335606"/>
<dbReference type="InterPro" id="IPR009003">
    <property type="entry name" value="Peptidase_S1_PA"/>
</dbReference>
<keyword evidence="1" id="KW-1015">Disulfide bond</keyword>
<dbReference type="AlphaFoldDB" id="A0A6P7FYS6"/>
<dbReference type="InterPro" id="IPR018114">
    <property type="entry name" value="TRYPSIN_HIS"/>
</dbReference>
<gene>
    <name evidence="8" type="primary">LOC114335606</name>
</gene>
<keyword evidence="2" id="KW-0720">Serine protease</keyword>
<evidence type="ECO:0000256" key="1">
    <source>
        <dbReference type="ARBA" id="ARBA00023157"/>
    </source>
</evidence>
<reference evidence="6" key="2">
    <citation type="submission" date="2025-05" db="UniProtKB">
        <authorList>
            <consortium name="EnsemblMetazoa"/>
        </authorList>
    </citation>
    <scope>IDENTIFICATION</scope>
</reference>
<dbReference type="PROSITE" id="PS00134">
    <property type="entry name" value="TRYPSIN_HIS"/>
    <property type="match status" value="1"/>
</dbReference>
<feature type="chain" id="PRO_5028025823" evidence="4">
    <location>
        <begin position="21"/>
        <end position="861"/>
    </location>
</feature>
<evidence type="ECO:0000259" key="5">
    <source>
        <dbReference type="PROSITE" id="PS50240"/>
    </source>
</evidence>
<evidence type="ECO:0000313" key="8">
    <source>
        <dbReference type="RefSeq" id="XP_028141666.1"/>
    </source>
</evidence>
<protein>
    <submittedName>
        <fullName evidence="8">Uncharacterized protein LOC114335606 isoform X1</fullName>
    </submittedName>
</protein>
<dbReference type="SUPFAM" id="SSF50494">
    <property type="entry name" value="Trypsin-like serine proteases"/>
    <property type="match status" value="1"/>
</dbReference>
<feature type="compositionally biased region" description="Polar residues" evidence="3">
    <location>
        <begin position="175"/>
        <end position="195"/>
    </location>
</feature>
<dbReference type="Gene3D" id="2.40.10.10">
    <property type="entry name" value="Trypsin-like serine proteases"/>
    <property type="match status" value="1"/>
</dbReference>
<evidence type="ECO:0000256" key="2">
    <source>
        <dbReference type="RuleBase" id="RU363034"/>
    </source>
</evidence>
<dbReference type="PRINTS" id="PR00722">
    <property type="entry name" value="CHYMOTRYPSIN"/>
</dbReference>
<feature type="domain" description="Peptidase S1" evidence="5">
    <location>
        <begin position="622"/>
        <end position="860"/>
    </location>
</feature>
<dbReference type="OrthoDB" id="9425590at2759"/>
<keyword evidence="2" id="KW-0378">Hydrolase</keyword>
<proteinExistence type="predicted"/>
<name>A0A6P7FYS6_DIAVI</name>
<evidence type="ECO:0000313" key="7">
    <source>
        <dbReference type="Proteomes" id="UP001652700"/>
    </source>
</evidence>
<dbReference type="InParanoid" id="A0A6P7FYS6"/>
<dbReference type="PROSITE" id="PS00135">
    <property type="entry name" value="TRYPSIN_SER"/>
    <property type="match status" value="1"/>
</dbReference>
<dbReference type="SMART" id="SM00020">
    <property type="entry name" value="Tryp_SPc"/>
    <property type="match status" value="1"/>
</dbReference>
<dbReference type="GO" id="GO:0006508">
    <property type="term" value="P:proteolysis"/>
    <property type="evidence" value="ECO:0007669"/>
    <property type="project" value="UniProtKB-KW"/>
</dbReference>
<dbReference type="PROSITE" id="PS50240">
    <property type="entry name" value="TRYPSIN_DOM"/>
    <property type="match status" value="1"/>
</dbReference>
<evidence type="ECO:0000313" key="6">
    <source>
        <dbReference type="EnsemblMetazoa" id="XP_028141666.1"/>
    </source>
</evidence>
<dbReference type="InterPro" id="IPR043504">
    <property type="entry name" value="Peptidase_S1_PA_chymotrypsin"/>
</dbReference>
<organism evidence="8">
    <name type="scientific">Diabrotica virgifera virgifera</name>
    <name type="common">western corn rootworm</name>
    <dbReference type="NCBI Taxonomy" id="50390"/>
    <lineage>
        <taxon>Eukaryota</taxon>
        <taxon>Metazoa</taxon>
        <taxon>Ecdysozoa</taxon>
        <taxon>Arthropoda</taxon>
        <taxon>Hexapoda</taxon>
        <taxon>Insecta</taxon>
        <taxon>Pterygota</taxon>
        <taxon>Neoptera</taxon>
        <taxon>Endopterygota</taxon>
        <taxon>Coleoptera</taxon>
        <taxon>Polyphaga</taxon>
        <taxon>Cucujiformia</taxon>
        <taxon>Chrysomeloidea</taxon>
        <taxon>Chrysomelidae</taxon>
        <taxon>Galerucinae</taxon>
        <taxon>Diabroticina</taxon>
        <taxon>Diabroticites</taxon>
        <taxon>Diabrotica</taxon>
    </lineage>
</organism>
<keyword evidence="4" id="KW-0732">Signal</keyword>
<dbReference type="InterPro" id="IPR033116">
    <property type="entry name" value="TRYPSIN_SER"/>
</dbReference>
<dbReference type="InterPro" id="IPR001254">
    <property type="entry name" value="Trypsin_dom"/>
</dbReference>
<accession>A0A6P7FYS6</accession>
<dbReference type="KEGG" id="dvv:114335606"/>
<reference evidence="8" key="1">
    <citation type="submission" date="2025-04" db="UniProtKB">
        <authorList>
            <consortium name="RefSeq"/>
        </authorList>
    </citation>
    <scope>IDENTIFICATION</scope>
    <source>
        <tissue evidence="8">Whole insect</tissue>
    </source>
</reference>